<protein>
    <submittedName>
        <fullName evidence="1">Uncharacterized protein</fullName>
    </submittedName>
</protein>
<organism evidence="1 2">
    <name type="scientific">Lichenicola cladoniae</name>
    <dbReference type="NCBI Taxonomy" id="1484109"/>
    <lineage>
        <taxon>Bacteria</taxon>
        <taxon>Pseudomonadati</taxon>
        <taxon>Pseudomonadota</taxon>
        <taxon>Alphaproteobacteria</taxon>
        <taxon>Acetobacterales</taxon>
        <taxon>Acetobacteraceae</taxon>
        <taxon>Lichenicola</taxon>
    </lineage>
</organism>
<dbReference type="KEGG" id="lck:HN018_19790"/>
<dbReference type="EMBL" id="CP053708">
    <property type="protein sequence ID" value="QKE91977.1"/>
    <property type="molecule type" value="Genomic_DNA"/>
</dbReference>
<evidence type="ECO:0000313" key="2">
    <source>
        <dbReference type="Proteomes" id="UP000500767"/>
    </source>
</evidence>
<reference evidence="1 2" key="1">
    <citation type="journal article" date="2014" name="World J. Microbiol. Biotechnol.">
        <title>Biodiversity and physiological characteristics of Antarctic and Arctic lichens-associated bacteria.</title>
        <authorList>
            <person name="Lee Y.M."/>
            <person name="Kim E.H."/>
            <person name="Lee H.K."/>
            <person name="Hong S.G."/>
        </authorList>
    </citation>
    <scope>NUCLEOTIDE SEQUENCE [LARGE SCALE GENOMIC DNA]</scope>
    <source>
        <strain evidence="1 2">PAMC 26569</strain>
    </source>
</reference>
<dbReference type="Proteomes" id="UP000500767">
    <property type="component" value="Chromosome"/>
</dbReference>
<evidence type="ECO:0000313" key="1">
    <source>
        <dbReference type="EMBL" id="QKE91977.1"/>
    </source>
</evidence>
<keyword evidence="2" id="KW-1185">Reference proteome</keyword>
<proteinExistence type="predicted"/>
<name>A0A6M8HUZ9_9PROT</name>
<accession>A0A6M8HUZ9</accession>
<gene>
    <name evidence="1" type="ORF">HN018_19790</name>
</gene>
<dbReference type="AlphaFoldDB" id="A0A6M8HUZ9"/>
<dbReference type="RefSeq" id="WP_171833660.1">
    <property type="nucleotide sequence ID" value="NZ_CP053708.1"/>
</dbReference>
<sequence length="195" mass="19772">MTMIREQALFDALSAVSRSFAEDGIPTLADADGAKVGGPAAGPSETLEAMDPEVREALGEAALAVAYGAFASQDQAAGAMHMLVGATGLLALHAGEDADPAAEMMGVLADDARVETEVDRAGDALDHELGRDATAAMQIAALEARIAGTAIMLAGCTLPEVHDGQAAVRVHAARYLVRIAAGLLAINAVETATLP</sequence>